<feature type="chain" id="PRO_5018153509" evidence="1">
    <location>
        <begin position="18"/>
        <end position="409"/>
    </location>
</feature>
<gene>
    <name evidence="3" type="ORF">EDC28_10344</name>
</gene>
<feature type="domain" description="Amidohydrolase-related" evidence="2">
    <location>
        <begin position="220"/>
        <end position="389"/>
    </location>
</feature>
<dbReference type="GO" id="GO:0016810">
    <property type="term" value="F:hydrolase activity, acting on carbon-nitrogen (but not peptide) bonds"/>
    <property type="evidence" value="ECO:0007669"/>
    <property type="project" value="InterPro"/>
</dbReference>
<keyword evidence="4" id="KW-1185">Reference proteome</keyword>
<dbReference type="InterPro" id="IPR051781">
    <property type="entry name" value="Metallo-dep_Hydrolase"/>
</dbReference>
<evidence type="ECO:0000256" key="1">
    <source>
        <dbReference type="SAM" id="SignalP"/>
    </source>
</evidence>
<dbReference type="InterPro" id="IPR032466">
    <property type="entry name" value="Metal_Hydrolase"/>
</dbReference>
<dbReference type="Proteomes" id="UP000268033">
    <property type="component" value="Unassembled WGS sequence"/>
</dbReference>
<dbReference type="SUPFAM" id="SSF51338">
    <property type="entry name" value="Composite domain of metallo-dependent hydrolases"/>
    <property type="match status" value="1"/>
</dbReference>
<organism evidence="3 4">
    <name type="scientific">Gallaecimonas pentaromativorans</name>
    <dbReference type="NCBI Taxonomy" id="584787"/>
    <lineage>
        <taxon>Bacteria</taxon>
        <taxon>Pseudomonadati</taxon>
        <taxon>Pseudomonadota</taxon>
        <taxon>Gammaproteobacteria</taxon>
        <taxon>Enterobacterales</taxon>
        <taxon>Gallaecimonadaceae</taxon>
        <taxon>Gallaecimonas</taxon>
    </lineage>
</organism>
<dbReference type="PANTHER" id="PTHR43135">
    <property type="entry name" value="ALPHA-D-RIBOSE 1-METHYLPHOSPHONATE 5-TRIPHOSPHATE DIPHOSPHATASE"/>
    <property type="match status" value="1"/>
</dbReference>
<dbReference type="PANTHER" id="PTHR43135:SF3">
    <property type="entry name" value="ALPHA-D-RIBOSE 1-METHYLPHOSPHONATE 5-TRIPHOSPHATE DIPHOSPHATASE"/>
    <property type="match status" value="1"/>
</dbReference>
<comment type="caution">
    <text evidence="3">The sequence shown here is derived from an EMBL/GenBank/DDBJ whole genome shotgun (WGS) entry which is preliminary data.</text>
</comment>
<evidence type="ECO:0000313" key="3">
    <source>
        <dbReference type="EMBL" id="ROQ28452.1"/>
    </source>
</evidence>
<dbReference type="InterPro" id="IPR006680">
    <property type="entry name" value="Amidohydro-rel"/>
</dbReference>
<sequence length="409" mass="43821">MRALFAALMLLALPVLAHDMVPGKAQSQAILIKGATLHSVAGGDQPNTDLLFEKGVIKAIGQNLEAPAGTEVVDGTGKHLYAGLIGLSTLLGIQEIEAVRSTNDVEEVGSFTPEVAAETAFNADSELIPTVRSNGIALVEVAPQGGLVAGRSAVMRMDGWNRRDMLVRADTAMHLYWPEVGDEAAREKLETFFANAEAYRQRRIDSEDQTIDASLEAMTGVMEKRIPLFIHADGSAAIHQVLRFGDRFGLKWTLVGGRGAERYANELARRGVAVAVTNPQGLPSSDDAPYDEAYALAGILDKAGVKVAIALPSSWSSRDLPFAVGQAQAWGLDPKKGLASVTLVPAELLGIAKQYGDLTVGRSATLMVTDHPLFDYAGVSVKALYIDGAAVDLDNRQKRLYRKYLQKGQ</sequence>
<dbReference type="Gene3D" id="2.30.40.10">
    <property type="entry name" value="Urease, subunit C, domain 1"/>
    <property type="match status" value="1"/>
</dbReference>
<name>A0A3N1PAM4_9GAMM</name>
<evidence type="ECO:0000313" key="4">
    <source>
        <dbReference type="Proteomes" id="UP000268033"/>
    </source>
</evidence>
<feature type="signal peptide" evidence="1">
    <location>
        <begin position="1"/>
        <end position="17"/>
    </location>
</feature>
<dbReference type="Pfam" id="PF01979">
    <property type="entry name" value="Amidohydro_1"/>
    <property type="match status" value="1"/>
</dbReference>
<reference evidence="3 4" key="1">
    <citation type="submission" date="2018-11" db="EMBL/GenBank/DDBJ databases">
        <title>Genomic Encyclopedia of Type Strains, Phase IV (KMG-IV): sequencing the most valuable type-strain genomes for metagenomic binning, comparative biology and taxonomic classification.</title>
        <authorList>
            <person name="Goeker M."/>
        </authorList>
    </citation>
    <scope>NUCLEOTIDE SEQUENCE [LARGE SCALE GENOMIC DNA]</scope>
    <source>
        <strain evidence="3 4">DSM 21945</strain>
    </source>
</reference>
<dbReference type="STRING" id="584787.GCA_001247655_00383"/>
<dbReference type="InterPro" id="IPR011059">
    <property type="entry name" value="Metal-dep_hydrolase_composite"/>
</dbReference>
<dbReference type="AlphaFoldDB" id="A0A3N1PAM4"/>
<dbReference type="Gene3D" id="3.20.20.140">
    <property type="entry name" value="Metal-dependent hydrolases"/>
    <property type="match status" value="1"/>
</dbReference>
<dbReference type="RefSeq" id="WP_123420962.1">
    <property type="nucleotide sequence ID" value="NZ_RJUL01000003.1"/>
</dbReference>
<accession>A0A3N1PAM4</accession>
<keyword evidence="3" id="KW-0378">Hydrolase</keyword>
<evidence type="ECO:0000259" key="2">
    <source>
        <dbReference type="Pfam" id="PF01979"/>
    </source>
</evidence>
<proteinExistence type="predicted"/>
<dbReference type="EMBL" id="RJUL01000003">
    <property type="protein sequence ID" value="ROQ28452.1"/>
    <property type="molecule type" value="Genomic_DNA"/>
</dbReference>
<dbReference type="SUPFAM" id="SSF51556">
    <property type="entry name" value="Metallo-dependent hydrolases"/>
    <property type="match status" value="1"/>
</dbReference>
<protein>
    <submittedName>
        <fullName evidence="3">Imidazolonepropionase-like amidohydrolase</fullName>
    </submittedName>
</protein>
<keyword evidence="1" id="KW-0732">Signal</keyword>